<evidence type="ECO:0000256" key="3">
    <source>
        <dbReference type="ARBA" id="ARBA00022840"/>
    </source>
</evidence>
<dbReference type="InterPro" id="IPR014001">
    <property type="entry name" value="Helicase_ATP-bd"/>
</dbReference>
<dbReference type="CDD" id="cd18785">
    <property type="entry name" value="SF2_C"/>
    <property type="match status" value="1"/>
</dbReference>
<comment type="caution">
    <text evidence="7">The sequence shown here is derived from an EMBL/GenBank/DDBJ whole genome shotgun (WGS) entry which is preliminary data.</text>
</comment>
<evidence type="ECO:0000256" key="1">
    <source>
        <dbReference type="ARBA" id="ARBA00005446"/>
    </source>
</evidence>
<comment type="similarity">
    <text evidence="1">Belongs to the helicase family. RecQ subfamily.</text>
</comment>
<dbReference type="Gene3D" id="3.40.50.300">
    <property type="entry name" value="P-loop containing nucleotide triphosphate hydrolases"/>
    <property type="match status" value="2"/>
</dbReference>
<name>A0ABR2ZFE7_9AGAR</name>
<keyword evidence="2" id="KW-0547">Nucleotide-binding</keyword>
<dbReference type="InterPro" id="IPR011545">
    <property type="entry name" value="DEAD/DEAH_box_helicase_dom"/>
</dbReference>
<dbReference type="PANTHER" id="PTHR13710">
    <property type="entry name" value="DNA HELICASE RECQ FAMILY MEMBER"/>
    <property type="match status" value="1"/>
</dbReference>
<organism evidence="7 8">
    <name type="scientific">Marasmius tenuissimus</name>
    <dbReference type="NCBI Taxonomy" id="585030"/>
    <lineage>
        <taxon>Eukaryota</taxon>
        <taxon>Fungi</taxon>
        <taxon>Dikarya</taxon>
        <taxon>Basidiomycota</taxon>
        <taxon>Agaricomycotina</taxon>
        <taxon>Agaricomycetes</taxon>
        <taxon>Agaricomycetidae</taxon>
        <taxon>Agaricales</taxon>
        <taxon>Marasmiineae</taxon>
        <taxon>Marasmiaceae</taxon>
        <taxon>Marasmius</taxon>
    </lineage>
</organism>
<dbReference type="InterPro" id="IPR001650">
    <property type="entry name" value="Helicase_C-like"/>
</dbReference>
<dbReference type="Pfam" id="PF00271">
    <property type="entry name" value="Helicase_C"/>
    <property type="match status" value="1"/>
</dbReference>
<dbReference type="InterPro" id="IPR027417">
    <property type="entry name" value="P-loop_NTPase"/>
</dbReference>
<sequence>MSDSTKPSIDSAGGREWIRTLLKPVLPHDLHDYIIEPLSKAATGRHVIIALPTGGGKTSLFYGFMKLLDELEKLAEGCPYEVARFPKRPILVAIFPTKGLEIEMETTFQKLGLSSLAINEDTLAASPDLWKKAAAPELRILILSPEQLSTKQFDHLLQNKAVYSRMVGTAVDEILLILDWGPLAFRQSFREIGNTHLRMPDSAIVLGVSATLPAGYETQTIIDILGLKPGQFFFMRRSNIRPDAQYIQRTLRHGLGGWTFPDLRWVVEGKRKTIIYCDTISLAFRVFVDLWYHIPDAASRQSRLCMYCSLFSKEYNGTTCSLFINDPKLKVIICTDALKVGNDFPNVADVIILNATNVNDVLQKLGRAGRRYGLINNPGP</sequence>
<evidence type="ECO:0000256" key="5">
    <source>
        <dbReference type="ARBA" id="ARBA00034808"/>
    </source>
</evidence>
<protein>
    <recommendedName>
        <fullName evidence="5">DNA 3'-5' helicase</fullName>
        <ecNumber evidence="5">5.6.2.4</ecNumber>
    </recommendedName>
</protein>
<dbReference type="SUPFAM" id="SSF52540">
    <property type="entry name" value="P-loop containing nucleoside triphosphate hydrolases"/>
    <property type="match status" value="1"/>
</dbReference>
<gene>
    <name evidence="7" type="ORF">AAF712_012944</name>
</gene>
<feature type="domain" description="Helicase ATP-binding" evidence="6">
    <location>
        <begin position="38"/>
        <end position="230"/>
    </location>
</feature>
<dbReference type="Pfam" id="PF00270">
    <property type="entry name" value="DEAD"/>
    <property type="match status" value="1"/>
</dbReference>
<dbReference type="PANTHER" id="PTHR13710:SF154">
    <property type="entry name" value="RECQ HELICASE, PUTATIVE (AFU_ORTHOLOGUE AFUA_6G14720)-RELATED"/>
    <property type="match status" value="1"/>
</dbReference>
<evidence type="ECO:0000313" key="7">
    <source>
        <dbReference type="EMBL" id="KAL0060281.1"/>
    </source>
</evidence>
<dbReference type="EC" id="5.6.2.4" evidence="5"/>
<dbReference type="EMBL" id="JBBXMP010000183">
    <property type="protein sequence ID" value="KAL0060281.1"/>
    <property type="molecule type" value="Genomic_DNA"/>
</dbReference>
<evidence type="ECO:0000256" key="4">
    <source>
        <dbReference type="ARBA" id="ARBA00034617"/>
    </source>
</evidence>
<evidence type="ECO:0000256" key="2">
    <source>
        <dbReference type="ARBA" id="ARBA00022741"/>
    </source>
</evidence>
<dbReference type="Proteomes" id="UP001437256">
    <property type="component" value="Unassembled WGS sequence"/>
</dbReference>
<accession>A0ABR2ZFE7</accession>
<proteinExistence type="inferred from homology"/>
<evidence type="ECO:0000313" key="8">
    <source>
        <dbReference type="Proteomes" id="UP001437256"/>
    </source>
</evidence>
<dbReference type="SMART" id="SM00487">
    <property type="entry name" value="DEXDc"/>
    <property type="match status" value="1"/>
</dbReference>
<dbReference type="PROSITE" id="PS51192">
    <property type="entry name" value="HELICASE_ATP_BIND_1"/>
    <property type="match status" value="1"/>
</dbReference>
<keyword evidence="8" id="KW-1185">Reference proteome</keyword>
<comment type="catalytic activity">
    <reaction evidence="4">
        <text>Couples ATP hydrolysis with the unwinding of duplex DNA by translocating in the 3'-5' direction.</text>
        <dbReference type="EC" id="5.6.2.4"/>
    </reaction>
</comment>
<keyword evidence="3" id="KW-0067">ATP-binding</keyword>
<reference evidence="7 8" key="1">
    <citation type="submission" date="2024-05" db="EMBL/GenBank/DDBJ databases">
        <title>A draft genome resource for the thread blight pathogen Marasmius tenuissimus strain MS-2.</title>
        <authorList>
            <person name="Yulfo-Soto G.E."/>
            <person name="Baruah I.K."/>
            <person name="Amoako-Attah I."/>
            <person name="Bukari Y."/>
            <person name="Meinhardt L.W."/>
            <person name="Bailey B.A."/>
            <person name="Cohen S.P."/>
        </authorList>
    </citation>
    <scope>NUCLEOTIDE SEQUENCE [LARGE SCALE GENOMIC DNA]</scope>
    <source>
        <strain evidence="7 8">MS-2</strain>
    </source>
</reference>
<evidence type="ECO:0000259" key="6">
    <source>
        <dbReference type="PROSITE" id="PS51192"/>
    </source>
</evidence>